<sequence length="109" mass="12719">MEDWKNIKIDGVNKIEKVVAEFNIHAMEKLPFFKFKIKIRESSTGGYFGSPNVAVRSQIDHEPDWISGFGHSIDKALEDTIIYFFKTLEDMDTKNLTEEDFVWSDVHDF</sequence>
<evidence type="ECO:0000313" key="2">
    <source>
        <dbReference type="Proteomes" id="UP001220509"/>
    </source>
</evidence>
<dbReference type="Proteomes" id="UP001220509">
    <property type="component" value="Chromosome"/>
</dbReference>
<protein>
    <submittedName>
        <fullName evidence="1">Uncharacterized protein</fullName>
    </submittedName>
</protein>
<reference evidence="1 2" key="1">
    <citation type="submission" date="2023-02" db="EMBL/GenBank/DDBJ databases">
        <title>Genome sequence of Paenibacillus kyungheensis KACC 18744.</title>
        <authorList>
            <person name="Kim S."/>
            <person name="Heo J."/>
            <person name="Kwon S.-W."/>
        </authorList>
    </citation>
    <scope>NUCLEOTIDE SEQUENCE [LARGE SCALE GENOMIC DNA]</scope>
    <source>
        <strain evidence="1 2">KACC 18744</strain>
    </source>
</reference>
<evidence type="ECO:0000313" key="1">
    <source>
        <dbReference type="EMBL" id="WCT56964.1"/>
    </source>
</evidence>
<keyword evidence="2" id="KW-1185">Reference proteome</keyword>
<dbReference type="KEGG" id="pka:PQ456_05425"/>
<dbReference type="RefSeq" id="WP_273615225.1">
    <property type="nucleotide sequence ID" value="NZ_CP117416.1"/>
</dbReference>
<accession>A0AAX3M3W3</accession>
<proteinExistence type="predicted"/>
<organism evidence="1 2">
    <name type="scientific">Paenibacillus kyungheensis</name>
    <dbReference type="NCBI Taxonomy" id="1452732"/>
    <lineage>
        <taxon>Bacteria</taxon>
        <taxon>Bacillati</taxon>
        <taxon>Bacillota</taxon>
        <taxon>Bacilli</taxon>
        <taxon>Bacillales</taxon>
        <taxon>Paenibacillaceae</taxon>
        <taxon>Paenibacillus</taxon>
    </lineage>
</organism>
<gene>
    <name evidence="1" type="ORF">PQ456_05425</name>
</gene>
<dbReference type="EMBL" id="CP117416">
    <property type="protein sequence ID" value="WCT56964.1"/>
    <property type="molecule type" value="Genomic_DNA"/>
</dbReference>
<name>A0AAX3M3W3_9BACL</name>
<dbReference type="AlphaFoldDB" id="A0AAX3M3W3"/>